<evidence type="ECO:0000259" key="5">
    <source>
        <dbReference type="PROSITE" id="PS50013"/>
    </source>
</evidence>
<accession>A0ABP0AUJ3</accession>
<feature type="compositionally biased region" description="Acidic residues" evidence="4">
    <location>
        <begin position="83"/>
        <end position="92"/>
    </location>
</feature>
<dbReference type="InterPro" id="IPR000953">
    <property type="entry name" value="Chromo/chromo_shadow_dom"/>
</dbReference>
<reference evidence="6 7" key="1">
    <citation type="submission" date="2024-01" db="EMBL/GenBank/DDBJ databases">
        <authorList>
            <person name="Allen C."/>
            <person name="Tagirdzhanova G."/>
        </authorList>
    </citation>
    <scope>NUCLEOTIDE SEQUENCE [LARGE SCALE GENOMIC DNA]</scope>
</reference>
<proteinExistence type="predicted"/>
<keyword evidence="7" id="KW-1185">Reference proteome</keyword>
<feature type="domain" description="Chromo" evidence="5">
    <location>
        <begin position="350"/>
        <end position="404"/>
    </location>
</feature>
<feature type="compositionally biased region" description="Low complexity" evidence="4">
    <location>
        <begin position="137"/>
        <end position="157"/>
    </location>
</feature>
<evidence type="ECO:0000256" key="2">
    <source>
        <dbReference type="ARBA" id="ARBA00011353"/>
    </source>
</evidence>
<dbReference type="InterPro" id="IPR023780">
    <property type="entry name" value="Chromo_domain"/>
</dbReference>
<evidence type="ECO:0000256" key="3">
    <source>
        <dbReference type="ARBA" id="ARBA00023242"/>
    </source>
</evidence>
<dbReference type="InterPro" id="IPR016197">
    <property type="entry name" value="Chromo-like_dom_sf"/>
</dbReference>
<dbReference type="Proteomes" id="UP001642482">
    <property type="component" value="Unassembled WGS sequence"/>
</dbReference>
<comment type="caution">
    <text evidence="6">The sequence shown here is derived from an EMBL/GenBank/DDBJ whole genome shotgun (WGS) entry which is preliminary data.</text>
</comment>
<feature type="compositionally biased region" description="Low complexity" evidence="4">
    <location>
        <begin position="117"/>
        <end position="130"/>
    </location>
</feature>
<feature type="region of interest" description="Disordered" evidence="4">
    <location>
        <begin position="60"/>
        <end position="298"/>
    </location>
</feature>
<evidence type="ECO:0000256" key="4">
    <source>
        <dbReference type="SAM" id="MobiDB-lite"/>
    </source>
</evidence>
<comment type="subcellular location">
    <subcellularLocation>
        <location evidence="1">Nucleus</location>
    </subcellularLocation>
</comment>
<protein>
    <recommendedName>
        <fullName evidence="5">Chromo domain-containing protein</fullName>
    </recommendedName>
</protein>
<sequence length="404" mass="42903">MVSFFSSTSLFFGRSSSVQKAPTPGTDTHIVRLPAENDNETDDDPAAAANLVVSDILNDFTRLRSSTTKKVNRKTPTPTPADKDDEDEDKEKDEEKDKKEAEETTATGRPARKRTTRAPATSSAVATPKTKSNRTPRAAASTKRVAAATKTAATPRTATKRKAADDAETPDSKRGRSAKSAPASAVKPAAAGDKGDKDAEDEDKKEKDKAATETTTPGKRGRPPQASTGAATPAKKVGRTPKVKAPPKPASSFPSGARRGRPPGSKNVTSTVSTHPLTGRQSALKAHKIAAVPPPPKRTVATVAKAAIAATPKKRGRKPGLTDKTVKAAATVTTTGKKRGRKPKAELAEYVVESIADKRVNPVTSVVEYNVKWEGYPVSENTWEPRDNLAGCEALLKAYEKKKK</sequence>
<evidence type="ECO:0000313" key="6">
    <source>
        <dbReference type="EMBL" id="CAK7210831.1"/>
    </source>
</evidence>
<dbReference type="InterPro" id="IPR051219">
    <property type="entry name" value="Heterochromatin_chromo-domain"/>
</dbReference>
<evidence type="ECO:0000313" key="7">
    <source>
        <dbReference type="Proteomes" id="UP001642482"/>
    </source>
</evidence>
<dbReference type="SUPFAM" id="SSF54160">
    <property type="entry name" value="Chromo domain-like"/>
    <property type="match status" value="1"/>
</dbReference>
<feature type="region of interest" description="Disordered" evidence="4">
    <location>
        <begin position="14"/>
        <end position="46"/>
    </location>
</feature>
<gene>
    <name evidence="6" type="ORF">SEUCBS140593_000963</name>
</gene>
<feature type="compositionally biased region" description="Basic and acidic residues" evidence="4">
    <location>
        <begin position="93"/>
        <end position="102"/>
    </location>
</feature>
<dbReference type="PANTHER" id="PTHR22812">
    <property type="entry name" value="CHROMOBOX PROTEIN"/>
    <property type="match status" value="1"/>
</dbReference>
<dbReference type="Gene3D" id="2.40.50.40">
    <property type="match status" value="1"/>
</dbReference>
<comment type="subunit">
    <text evidence="2">Component of the NuA4 histone acetyltransferase complex.</text>
</comment>
<organism evidence="6 7">
    <name type="scientific">Sporothrix eucalyptigena</name>
    <dbReference type="NCBI Taxonomy" id="1812306"/>
    <lineage>
        <taxon>Eukaryota</taxon>
        <taxon>Fungi</taxon>
        <taxon>Dikarya</taxon>
        <taxon>Ascomycota</taxon>
        <taxon>Pezizomycotina</taxon>
        <taxon>Sordariomycetes</taxon>
        <taxon>Sordariomycetidae</taxon>
        <taxon>Ophiostomatales</taxon>
        <taxon>Ophiostomataceae</taxon>
        <taxon>Sporothrix</taxon>
    </lineage>
</organism>
<feature type="compositionally biased region" description="Low complexity" evidence="4">
    <location>
        <begin position="178"/>
        <end position="192"/>
    </location>
</feature>
<dbReference type="Pfam" id="PF00385">
    <property type="entry name" value="Chromo"/>
    <property type="match status" value="1"/>
</dbReference>
<feature type="compositionally biased region" description="Polar residues" evidence="4">
    <location>
        <begin position="266"/>
        <end position="281"/>
    </location>
</feature>
<feature type="compositionally biased region" description="Basic and acidic residues" evidence="4">
    <location>
        <begin position="193"/>
        <end position="211"/>
    </location>
</feature>
<dbReference type="PROSITE" id="PS50013">
    <property type="entry name" value="CHROMO_2"/>
    <property type="match status" value="1"/>
</dbReference>
<dbReference type="PROSITE" id="PS00598">
    <property type="entry name" value="CHROMO_1"/>
    <property type="match status" value="1"/>
</dbReference>
<dbReference type="CDD" id="cd00024">
    <property type="entry name" value="CD_CSD"/>
    <property type="match status" value="1"/>
</dbReference>
<feature type="compositionally biased region" description="Basic and acidic residues" evidence="4">
    <location>
        <begin position="162"/>
        <end position="174"/>
    </location>
</feature>
<dbReference type="InterPro" id="IPR023779">
    <property type="entry name" value="Chromodomain_CS"/>
</dbReference>
<dbReference type="SMART" id="SM00298">
    <property type="entry name" value="CHROMO"/>
    <property type="match status" value="1"/>
</dbReference>
<evidence type="ECO:0000256" key="1">
    <source>
        <dbReference type="ARBA" id="ARBA00004123"/>
    </source>
</evidence>
<dbReference type="EMBL" id="CAWUHD010000005">
    <property type="protein sequence ID" value="CAK7210831.1"/>
    <property type="molecule type" value="Genomic_DNA"/>
</dbReference>
<name>A0ABP0AUJ3_9PEZI</name>
<keyword evidence="3" id="KW-0539">Nucleus</keyword>